<feature type="domain" description="CN hydrolase" evidence="2">
    <location>
        <begin position="50"/>
        <end position="322"/>
    </location>
</feature>
<reference evidence="3 4" key="1">
    <citation type="submission" date="2023-08" db="EMBL/GenBank/DDBJ databases">
        <title>Genome sequence of Thermaerobacter compostii strain Ins1, a spore-forming filamentous bacterium isolated from a deep geothermal reservoir.</title>
        <authorList>
            <person name="Bregnard D."/>
            <person name="Gonzalez D."/>
            <person name="Junier P."/>
        </authorList>
    </citation>
    <scope>NUCLEOTIDE SEQUENCE [LARGE SCALE GENOMIC DNA]</scope>
    <source>
        <strain evidence="3 4">Ins1</strain>
    </source>
</reference>
<dbReference type="EMBL" id="CP132508">
    <property type="protein sequence ID" value="WPD19818.1"/>
    <property type="molecule type" value="Genomic_DNA"/>
</dbReference>
<keyword evidence="3" id="KW-0378">Hydrolase</keyword>
<dbReference type="PANTHER" id="PTHR23088:SF50">
    <property type="entry name" value="HYDROLASE YHCX"/>
    <property type="match status" value="1"/>
</dbReference>
<dbReference type="SUPFAM" id="SSF56317">
    <property type="entry name" value="Carbon-nitrogen hydrolase"/>
    <property type="match status" value="1"/>
</dbReference>
<protein>
    <submittedName>
        <fullName evidence="3">Nitrilase-related carbon-nitrogen hydrolase</fullName>
    </submittedName>
</protein>
<proteinExistence type="predicted"/>
<dbReference type="GO" id="GO:0016787">
    <property type="term" value="F:hydrolase activity"/>
    <property type="evidence" value="ECO:0007669"/>
    <property type="project" value="UniProtKB-KW"/>
</dbReference>
<gene>
    <name evidence="3" type="ORF">Q5761_03945</name>
</gene>
<dbReference type="PROSITE" id="PS50263">
    <property type="entry name" value="CN_HYDROLASE"/>
    <property type="match status" value="1"/>
</dbReference>
<dbReference type="Pfam" id="PF00795">
    <property type="entry name" value="CN_hydrolase"/>
    <property type="match status" value="1"/>
</dbReference>
<dbReference type="InterPro" id="IPR036526">
    <property type="entry name" value="C-N_Hydrolase_sf"/>
</dbReference>
<dbReference type="Gene3D" id="3.60.110.10">
    <property type="entry name" value="Carbon-nitrogen hydrolase"/>
    <property type="match status" value="1"/>
</dbReference>
<name>A0ABZ0QTI2_9FIRM</name>
<feature type="compositionally biased region" description="Low complexity" evidence="1">
    <location>
        <begin position="366"/>
        <end position="381"/>
    </location>
</feature>
<evidence type="ECO:0000313" key="4">
    <source>
        <dbReference type="Proteomes" id="UP001304683"/>
    </source>
</evidence>
<evidence type="ECO:0000256" key="1">
    <source>
        <dbReference type="SAM" id="MobiDB-lite"/>
    </source>
</evidence>
<evidence type="ECO:0000313" key="3">
    <source>
        <dbReference type="EMBL" id="WPD19818.1"/>
    </source>
</evidence>
<organism evidence="3 4">
    <name type="scientific">Thermaerobacter composti</name>
    <dbReference type="NCBI Taxonomy" id="554949"/>
    <lineage>
        <taxon>Bacteria</taxon>
        <taxon>Bacillati</taxon>
        <taxon>Bacillota</taxon>
        <taxon>Clostridia</taxon>
        <taxon>Eubacteriales</taxon>
        <taxon>Clostridiales Family XVII. Incertae Sedis</taxon>
        <taxon>Thermaerobacter</taxon>
    </lineage>
</organism>
<keyword evidence="4" id="KW-1185">Reference proteome</keyword>
<feature type="region of interest" description="Disordered" evidence="1">
    <location>
        <begin position="358"/>
        <end position="408"/>
    </location>
</feature>
<sequence>MARGLWPILQQQAFRLVLRWTARRGPLRRTIAAMGIRRSANLHKLDPARVRVAAVQLELSPVQRPEEFVRWVADPLARAVAEGAQLVAFPEDVGLALLGLLPGFDRLAQAPSAEAALAELGDVAVADVLRFLGPAVARIHHTTFATLARAHGVFVHAGSVMLPQGRDLYNVGFLYGPDGRLVGRHAKVHLLPLEAEWGLCSGDALEVYDTLLGKIGIPVCMDATYFETFRLLALKGAEIVVVPIANPEPYNEWHARRGTWARVQETPVYGIVPALVGRLLGFELTGRAAVYAPLALTPAGDGVLAQARTWDRAEVVWADLDLVRLREYRQRVAFPAYLRPDLYTRYLEPAYRRLLGGGAAPGSEVRPPLRAGAAPLGRGPASSRDEPALTNRPSPTALDEPPVRNHPG</sequence>
<dbReference type="Proteomes" id="UP001304683">
    <property type="component" value="Chromosome"/>
</dbReference>
<evidence type="ECO:0000259" key="2">
    <source>
        <dbReference type="PROSITE" id="PS50263"/>
    </source>
</evidence>
<dbReference type="RefSeq" id="WP_318751291.1">
    <property type="nucleotide sequence ID" value="NZ_CP132508.1"/>
</dbReference>
<dbReference type="PANTHER" id="PTHR23088">
    <property type="entry name" value="NITRILASE-RELATED"/>
    <property type="match status" value="1"/>
</dbReference>
<dbReference type="InterPro" id="IPR003010">
    <property type="entry name" value="C-N_Hydrolase"/>
</dbReference>
<accession>A0ABZ0QTI2</accession>